<dbReference type="RefSeq" id="XP_033400474.1">
    <property type="nucleotide sequence ID" value="XM_033544765.1"/>
</dbReference>
<keyword evidence="2" id="KW-1185">Reference proteome</keyword>
<reference evidence="1" key="1">
    <citation type="journal article" date="2020" name="Stud. Mycol.">
        <title>101 Dothideomycetes genomes: a test case for predicting lifestyles and emergence of pathogens.</title>
        <authorList>
            <person name="Haridas S."/>
            <person name="Albert R."/>
            <person name="Binder M."/>
            <person name="Bloem J."/>
            <person name="Labutti K."/>
            <person name="Salamov A."/>
            <person name="Andreopoulos B."/>
            <person name="Baker S."/>
            <person name="Barry K."/>
            <person name="Bills G."/>
            <person name="Bluhm B."/>
            <person name="Cannon C."/>
            <person name="Castanera R."/>
            <person name="Culley D."/>
            <person name="Daum C."/>
            <person name="Ezra D."/>
            <person name="Gonzalez J."/>
            <person name="Henrissat B."/>
            <person name="Kuo A."/>
            <person name="Liang C."/>
            <person name="Lipzen A."/>
            <person name="Lutzoni F."/>
            <person name="Magnuson J."/>
            <person name="Mondo S."/>
            <person name="Nolan M."/>
            <person name="Ohm R."/>
            <person name="Pangilinan J."/>
            <person name="Park H.-J."/>
            <person name="Ramirez L."/>
            <person name="Alfaro M."/>
            <person name="Sun H."/>
            <person name="Tritt A."/>
            <person name="Yoshinaga Y."/>
            <person name="Zwiers L.-H."/>
            <person name="Turgeon B."/>
            <person name="Goodwin S."/>
            <person name="Spatafora J."/>
            <person name="Crous P."/>
            <person name="Grigoriev I."/>
        </authorList>
    </citation>
    <scope>NUCLEOTIDE SEQUENCE</scope>
    <source>
        <strain evidence="1">CBS 121167</strain>
    </source>
</reference>
<dbReference type="OrthoDB" id="3363286at2759"/>
<dbReference type="EMBL" id="ML995479">
    <property type="protein sequence ID" value="KAF2144762.1"/>
    <property type="molecule type" value="Genomic_DNA"/>
</dbReference>
<gene>
    <name evidence="1" type="ORF">K452DRAFT_325239</name>
</gene>
<proteinExistence type="predicted"/>
<sequence>MRTGRNRNLPLPPIMDPAVQAARQRWTEPKLAPPRVKDMTPFQQKLYRNPYAHALGTPVRACRSSGTHLPSHFFLRLQPTLHPETSEPWLLPTALSAAALPGPGQPLPPAPSAYTLLRQSWLEYLGPPPPVGGFATAWAGGKARAKGKAPGRWRDSLNMRIFERVGTEARKLTWREDMPDLVLRLLRKVAFRALQWGFVRPGGGGVVRRIDGEGLSRLEEVEDVGAVVFLRRLAESPALRRVRTDVMAAIDEGDELATVVRKLVATARKAALKKGAQPTYQQLTEPPPPRLQPQIVYPALEYPTMQWRGRQVPVYDLQELLGAEALEELVGGTAWKEDEAVVLRDNIGALGAHLALTGLKDYVIR</sequence>
<dbReference type="Proteomes" id="UP000799438">
    <property type="component" value="Unassembled WGS sequence"/>
</dbReference>
<protein>
    <submittedName>
        <fullName evidence="1">Uncharacterized protein</fullName>
    </submittedName>
</protein>
<dbReference type="AlphaFoldDB" id="A0A6A6BKV7"/>
<dbReference type="GeneID" id="54302261"/>
<name>A0A6A6BKV7_9PEZI</name>
<evidence type="ECO:0000313" key="2">
    <source>
        <dbReference type="Proteomes" id="UP000799438"/>
    </source>
</evidence>
<organism evidence="1 2">
    <name type="scientific">Aplosporella prunicola CBS 121167</name>
    <dbReference type="NCBI Taxonomy" id="1176127"/>
    <lineage>
        <taxon>Eukaryota</taxon>
        <taxon>Fungi</taxon>
        <taxon>Dikarya</taxon>
        <taxon>Ascomycota</taxon>
        <taxon>Pezizomycotina</taxon>
        <taxon>Dothideomycetes</taxon>
        <taxon>Dothideomycetes incertae sedis</taxon>
        <taxon>Botryosphaeriales</taxon>
        <taxon>Aplosporellaceae</taxon>
        <taxon>Aplosporella</taxon>
    </lineage>
</organism>
<accession>A0A6A6BKV7</accession>
<evidence type="ECO:0000313" key="1">
    <source>
        <dbReference type="EMBL" id="KAF2144762.1"/>
    </source>
</evidence>